<comment type="caution">
    <text evidence="19">The sequence shown here is derived from an EMBL/GenBank/DDBJ whole genome shotgun (WGS) entry which is preliminary data.</text>
</comment>
<evidence type="ECO:0000313" key="19">
    <source>
        <dbReference type="EMBL" id="KAG9321757.1"/>
    </source>
</evidence>
<dbReference type="InterPro" id="IPR027268">
    <property type="entry name" value="Peptidase_M4/M1_CTD_sf"/>
</dbReference>
<dbReference type="Proteomes" id="UP000717515">
    <property type="component" value="Unassembled WGS sequence"/>
</dbReference>
<evidence type="ECO:0000259" key="18">
    <source>
        <dbReference type="Pfam" id="PF07504"/>
    </source>
</evidence>
<keyword evidence="10 14" id="KW-0862">Zinc</keyword>
<feature type="active site" evidence="13">
    <location>
        <position position="478"/>
    </location>
</feature>
<keyword evidence="5" id="KW-0645">Protease</keyword>
<dbReference type="InterPro" id="IPR015943">
    <property type="entry name" value="WD40/YVTN_repeat-like_dom_sf"/>
</dbReference>
<dbReference type="Gene3D" id="1.10.390.10">
    <property type="entry name" value="Neutral Protease Domain 2"/>
    <property type="match status" value="1"/>
</dbReference>
<evidence type="ECO:0000256" key="11">
    <source>
        <dbReference type="ARBA" id="ARBA00023049"/>
    </source>
</evidence>
<dbReference type="InterPro" id="IPR019775">
    <property type="entry name" value="WD40_repeat_CS"/>
</dbReference>
<dbReference type="PROSITE" id="PS00678">
    <property type="entry name" value="WD_REPEATS_1"/>
    <property type="match status" value="1"/>
</dbReference>
<reference evidence="19" key="1">
    <citation type="submission" date="2021-07" db="EMBL/GenBank/DDBJ databases">
        <title>Draft genome of Mortierella alpina, strain LL118, isolated from an aspen leaf litter sample.</title>
        <authorList>
            <person name="Yang S."/>
            <person name="Vinatzer B.A."/>
        </authorList>
    </citation>
    <scope>NUCLEOTIDE SEQUENCE</scope>
    <source>
        <strain evidence="19">LL118</strain>
    </source>
</reference>
<feature type="binding site" evidence="14">
    <location>
        <position position="507"/>
    </location>
    <ligand>
        <name>Zn(2+)</name>
        <dbReference type="ChEBI" id="CHEBI:29105"/>
        <note>catalytic</note>
    </ligand>
</feature>
<dbReference type="SUPFAM" id="SSF50978">
    <property type="entry name" value="WD40 repeat-like"/>
    <property type="match status" value="1"/>
</dbReference>
<keyword evidence="4 15" id="KW-0853">WD repeat</keyword>
<keyword evidence="12" id="KW-0865">Zymogen</keyword>
<dbReference type="PROSITE" id="PS50294">
    <property type="entry name" value="WD_REPEATS_REGION"/>
    <property type="match status" value="2"/>
</dbReference>
<feature type="binding site" evidence="14">
    <location>
        <position position="288"/>
    </location>
    <ligand>
        <name>Zn(2+)</name>
        <dbReference type="ChEBI" id="CHEBI:29105"/>
        <note>catalytic</note>
    </ligand>
</feature>
<feature type="domain" description="FTP" evidence="18">
    <location>
        <begin position="79"/>
        <end position="128"/>
    </location>
</feature>
<evidence type="ECO:0000256" key="17">
    <source>
        <dbReference type="SAM" id="SignalP"/>
    </source>
</evidence>
<evidence type="ECO:0000256" key="15">
    <source>
        <dbReference type="PROSITE-ProRule" id="PRU00221"/>
    </source>
</evidence>
<feature type="repeat" description="WD" evidence="15">
    <location>
        <begin position="983"/>
        <end position="1017"/>
    </location>
</feature>
<evidence type="ECO:0000313" key="20">
    <source>
        <dbReference type="Proteomes" id="UP000717515"/>
    </source>
</evidence>
<evidence type="ECO:0000256" key="2">
    <source>
        <dbReference type="ARBA" id="ARBA00006006"/>
    </source>
</evidence>
<feature type="chain" id="PRO_5040486129" description="FTP domain-containing protein" evidence="17">
    <location>
        <begin position="24"/>
        <end position="1374"/>
    </location>
</feature>
<dbReference type="Gene3D" id="2.130.10.10">
    <property type="entry name" value="YVTN repeat-like/Quinoprotein amine dehydrogenase"/>
    <property type="match status" value="2"/>
</dbReference>
<dbReference type="SUPFAM" id="SSF81383">
    <property type="entry name" value="F-box domain"/>
    <property type="match status" value="1"/>
</dbReference>
<evidence type="ECO:0000256" key="1">
    <source>
        <dbReference type="ARBA" id="ARBA00004613"/>
    </source>
</evidence>
<dbReference type="GO" id="GO:0008270">
    <property type="term" value="F:zinc ion binding"/>
    <property type="evidence" value="ECO:0007669"/>
    <property type="project" value="InterPro"/>
</dbReference>
<dbReference type="GO" id="GO:0005615">
    <property type="term" value="C:extracellular space"/>
    <property type="evidence" value="ECO:0007669"/>
    <property type="project" value="InterPro"/>
</dbReference>
<dbReference type="InterPro" id="IPR001842">
    <property type="entry name" value="Peptidase_M36"/>
</dbReference>
<keyword evidence="7 17" id="KW-0732">Signal</keyword>
<evidence type="ECO:0000256" key="13">
    <source>
        <dbReference type="PIRSR" id="PIRSR601842-1"/>
    </source>
</evidence>
<keyword evidence="11" id="KW-0482">Metalloprotease</keyword>
<dbReference type="GO" id="GO:0006508">
    <property type="term" value="P:proteolysis"/>
    <property type="evidence" value="ECO:0007669"/>
    <property type="project" value="UniProtKB-KW"/>
</dbReference>
<feature type="region of interest" description="Disordered" evidence="16">
    <location>
        <begin position="1025"/>
        <end position="1044"/>
    </location>
</feature>
<feature type="region of interest" description="Disordered" evidence="16">
    <location>
        <begin position="887"/>
        <end position="929"/>
    </location>
</feature>
<evidence type="ECO:0000256" key="4">
    <source>
        <dbReference type="ARBA" id="ARBA00022574"/>
    </source>
</evidence>
<dbReference type="InterPro" id="IPR011096">
    <property type="entry name" value="FTP_domain"/>
</dbReference>
<dbReference type="InterPro" id="IPR001680">
    <property type="entry name" value="WD40_rpt"/>
</dbReference>
<keyword evidence="3" id="KW-0964">Secreted</keyword>
<keyword evidence="6 14" id="KW-0479">Metal-binding</keyword>
<keyword evidence="9" id="KW-0378">Hydrolase</keyword>
<dbReference type="PROSITE" id="PS50082">
    <property type="entry name" value="WD_REPEATS_2"/>
    <property type="match status" value="2"/>
</dbReference>
<evidence type="ECO:0000256" key="12">
    <source>
        <dbReference type="ARBA" id="ARBA00023145"/>
    </source>
</evidence>
<dbReference type="Pfam" id="PF00400">
    <property type="entry name" value="WD40"/>
    <property type="match status" value="2"/>
</dbReference>
<comment type="similarity">
    <text evidence="2">Belongs to the peptidase M36 family.</text>
</comment>
<dbReference type="InterPro" id="IPR036047">
    <property type="entry name" value="F-box-like_dom_sf"/>
</dbReference>
<comment type="subcellular location">
    <subcellularLocation>
        <location evidence="1">Secreted</location>
    </subcellularLocation>
</comment>
<proteinExistence type="inferred from homology"/>
<dbReference type="PANTHER" id="PTHR33478:SF1">
    <property type="entry name" value="EXTRACELLULAR METALLOPROTEINASE MEP"/>
    <property type="match status" value="1"/>
</dbReference>
<organism evidence="19 20">
    <name type="scientific">Mortierella alpina</name>
    <name type="common">Oleaginous fungus</name>
    <name type="synonym">Mortierella renispora</name>
    <dbReference type="NCBI Taxonomy" id="64518"/>
    <lineage>
        <taxon>Eukaryota</taxon>
        <taxon>Fungi</taxon>
        <taxon>Fungi incertae sedis</taxon>
        <taxon>Mucoromycota</taxon>
        <taxon>Mortierellomycotina</taxon>
        <taxon>Mortierellomycetes</taxon>
        <taxon>Mortierellales</taxon>
        <taxon>Mortierellaceae</taxon>
        <taxon>Mortierella</taxon>
    </lineage>
</organism>
<feature type="compositionally biased region" description="Polar residues" evidence="16">
    <location>
        <begin position="889"/>
        <end position="899"/>
    </location>
</feature>
<dbReference type="EMBL" id="JAIFTL010000185">
    <property type="protein sequence ID" value="KAG9321757.1"/>
    <property type="molecule type" value="Genomic_DNA"/>
</dbReference>
<dbReference type="Pfam" id="PF02128">
    <property type="entry name" value="Peptidase_M36"/>
    <property type="match status" value="1"/>
</dbReference>
<dbReference type="InterPro" id="IPR050371">
    <property type="entry name" value="Fungal_virulence_M36"/>
</dbReference>
<evidence type="ECO:0000256" key="3">
    <source>
        <dbReference type="ARBA" id="ARBA00022525"/>
    </source>
</evidence>
<evidence type="ECO:0000256" key="16">
    <source>
        <dbReference type="SAM" id="MobiDB-lite"/>
    </source>
</evidence>
<evidence type="ECO:0000256" key="6">
    <source>
        <dbReference type="ARBA" id="ARBA00022723"/>
    </source>
</evidence>
<dbReference type="SUPFAM" id="SSF55486">
    <property type="entry name" value="Metalloproteases ('zincins'), catalytic domain"/>
    <property type="match status" value="1"/>
</dbReference>
<keyword evidence="8" id="KW-0677">Repeat</keyword>
<name>A0A9P8CW61_MORAP</name>
<dbReference type="Gene3D" id="3.10.170.10">
    <property type="match status" value="1"/>
</dbReference>
<evidence type="ECO:0000256" key="10">
    <source>
        <dbReference type="ARBA" id="ARBA00022833"/>
    </source>
</evidence>
<gene>
    <name evidence="19" type="ORF">KVV02_006757</name>
</gene>
<protein>
    <recommendedName>
        <fullName evidence="18">FTP domain-containing protein</fullName>
    </recommendedName>
</protein>
<dbReference type="Pfam" id="PF07504">
    <property type="entry name" value="FTP"/>
    <property type="match status" value="1"/>
</dbReference>
<feature type="binding site" evidence="14">
    <location>
        <position position="481"/>
    </location>
    <ligand>
        <name>Zn(2+)</name>
        <dbReference type="ChEBI" id="CHEBI:29105"/>
        <note>catalytic</note>
    </ligand>
</feature>
<feature type="signal peptide" evidence="17">
    <location>
        <begin position="1"/>
        <end position="23"/>
    </location>
</feature>
<evidence type="ECO:0000256" key="5">
    <source>
        <dbReference type="ARBA" id="ARBA00022670"/>
    </source>
</evidence>
<feature type="repeat" description="WD" evidence="15">
    <location>
        <begin position="1068"/>
        <end position="1107"/>
    </location>
</feature>
<dbReference type="SMART" id="SM00320">
    <property type="entry name" value="WD40"/>
    <property type="match status" value="2"/>
</dbReference>
<evidence type="ECO:0000256" key="7">
    <source>
        <dbReference type="ARBA" id="ARBA00022729"/>
    </source>
</evidence>
<sequence length="1374" mass="153070">MKFSKTKSYSLLAAMLAVASTSAAHRSRVQPFGPELTHQTFLTSPSVAANDVHSFFAGSAASPQKVATDFVEQHLTSSEFIVKDAYTSKHNGVTHVYLRQRIDGLEVVNGDININVKDGKVISYGDSFYKGRHSRDEEPLSMKDWVTKEAESFADKGRQLVMGGWKRRGSRQSFDTTEDQDAKPMLSPQDALLSFARYLNIEIPRPEEMDIVSTSSLHSDKVEVVMTNCPLTADGQVPVSRAYLQTDDGDLQLVYDFQVKMKDTDNWFHVHVDAESGKVLQVVDWVSDATYNVFPMGVNDPNTGTRKLVVDPEHKPASPLGWNRQTQNKNFTTTIGNNVYAGENRRNGNDWKNNPKPEAKVGKDGELTFDFPADLEKDPSTYVDAAVTNLFYWNNQMHDVFHHYGFDEESGNFQENNFGRGGKGNDAVIANAQDGSGYNNANFAAPPDGQRGQMRMYVWDVTDPNRDGDFESGIIIHEYAHGISIRLTGGPANSNCLAWGEAGGMGEGWGDFFATMFRQDASHNYESEFDMGSYANGGQGIRRFPYSTSLKTNPETFKIMDGPNYWGVHAKGEVWAQMLFEVYQNLHLRLPFTDNWYTKDKTSYANTLVLQLVVDGMKLQPCSPSFAQARDAIIQAEKLLTGGKYRCDIWKAFAKRGLGPKARVIGANSPFGSYRTESFELPTTCDEALHLPNELLLDILLHVAHHHPYSLPTLYRINRHWFYLIKRYEPLLWKTATLATFPDVTLLDPEDENSQSQQDPAARWKRVYGIHLGWLMRKAQVLLVKPQRPEPRSAQSASLIAPMTTQREQQQQQQHGHVHDHHQLALLEYFGQHAAVVSEDDRHHGNAFSSASSSSFSSLLSHEPPMVIHSSASVRPCMLMDKSIVSHGAHTNSNNNDNSGGRHGGDMDGSHSWSVVPQQQQQQQQQHQEEEDTLSCSFCTYADLCLIPQLRICVRVHRNRNQPLMQVLDWSLQHGVEMDGGVDNSHQDLISGTAVNERGTMMASCSIDGTVRVWDLDQAFRVGGGGGGGGGGDHHHYHRQQHQGTTSLRSFLDKVEKFGCPIKSRWLLTGHVGWVNAVAMEETTVVSGGSDHTVRVWDALTGRLKHLIPDLYTSRPELGLGVYAVAIHGSSVIGSGSVMEGYQLHDLRTGELIFELDEPLSSRDHVRFENELYQQYASRIAITDTVVVTNSKVEGMLCVWSRQTGELMYRIHVSAVTAATATATAAVPAEDAGLSRPWKRRQQQEGGLVTYEANESRARIRREGAAAGAAMGIHGDEETVHTFKINKSGSMLMCTLCDGRATLIEFGSESASRRMPCNRWVVEATGHGSLTAPTESQSVGHQQHQEHQEHYHHCGTLAWAWTRTRQGNNRVVLV</sequence>
<dbReference type="PANTHER" id="PTHR33478">
    <property type="entry name" value="EXTRACELLULAR METALLOPROTEINASE MEP"/>
    <property type="match status" value="1"/>
</dbReference>
<evidence type="ECO:0000256" key="9">
    <source>
        <dbReference type="ARBA" id="ARBA00022801"/>
    </source>
</evidence>
<dbReference type="GO" id="GO:0004222">
    <property type="term" value="F:metalloendopeptidase activity"/>
    <property type="evidence" value="ECO:0007669"/>
    <property type="project" value="InterPro"/>
</dbReference>
<evidence type="ECO:0000256" key="8">
    <source>
        <dbReference type="ARBA" id="ARBA00022737"/>
    </source>
</evidence>
<comment type="cofactor">
    <cofactor evidence="14">
        <name>Zn(2+)</name>
        <dbReference type="ChEBI" id="CHEBI:29105"/>
    </cofactor>
    <text evidence="14">Binds 1 zinc ion per subunit.</text>
</comment>
<dbReference type="CDD" id="cd09596">
    <property type="entry name" value="M36"/>
    <property type="match status" value="1"/>
</dbReference>
<evidence type="ECO:0000256" key="14">
    <source>
        <dbReference type="PIRSR" id="PIRSR601842-2"/>
    </source>
</evidence>
<accession>A0A9P8CW61</accession>
<feature type="binding site" evidence="14">
    <location>
        <position position="477"/>
    </location>
    <ligand>
        <name>Zn(2+)</name>
        <dbReference type="ChEBI" id="CHEBI:29105"/>
        <note>catalytic</note>
    </ligand>
</feature>
<dbReference type="InterPro" id="IPR036322">
    <property type="entry name" value="WD40_repeat_dom_sf"/>
</dbReference>